<feature type="region of interest" description="Disordered" evidence="1">
    <location>
        <begin position="440"/>
        <end position="508"/>
    </location>
</feature>
<feature type="compositionally biased region" description="Low complexity" evidence="1">
    <location>
        <begin position="345"/>
        <end position="354"/>
    </location>
</feature>
<feature type="compositionally biased region" description="Polar residues" evidence="1">
    <location>
        <begin position="386"/>
        <end position="404"/>
    </location>
</feature>
<dbReference type="GO" id="GO:0006355">
    <property type="term" value="P:regulation of DNA-templated transcription"/>
    <property type="evidence" value="ECO:0007669"/>
    <property type="project" value="InterPro"/>
</dbReference>
<evidence type="ECO:0000313" key="3">
    <source>
        <dbReference type="Proteomes" id="UP000475862"/>
    </source>
</evidence>
<comment type="caution">
    <text evidence="2">The sequence shown here is derived from an EMBL/GenBank/DDBJ whole genome shotgun (WGS) entry which is preliminary data.</text>
</comment>
<dbReference type="AlphaFoldDB" id="A0A6G0T6Y7"/>
<dbReference type="Pfam" id="PF07904">
    <property type="entry name" value="Eaf7"/>
    <property type="match status" value="1"/>
</dbReference>
<name>A0A6G0T6Y7_APHGL</name>
<protein>
    <recommendedName>
        <fullName evidence="4">MRG-binding protein</fullName>
    </recommendedName>
</protein>
<feature type="region of interest" description="Disordered" evidence="1">
    <location>
        <begin position="178"/>
        <end position="411"/>
    </location>
</feature>
<feature type="region of interest" description="Disordered" evidence="1">
    <location>
        <begin position="1"/>
        <end position="63"/>
    </location>
</feature>
<sequence length="508" mass="57494">MSNQSPSKSVTSNQSPSKSDVTNQSPSKSDMTVQSPSKSDVIVQSPSKSDETNCSATENTNLIDVEPPPEEFEWTLSLQRCLLICMRRLKPCGIHKYLCMALIQEKLKKQFNIDLPCNVIWDYLATQWDLRVADEIEGISFDINKKPFELPEEYDQIEEKAAEKIKKMLKESSNDDIHKKKILKESSNDEIHKKKMLKESSNDEIHKKKMLKESSNDEIHKKKMLKESSNDDINKKNILNWSGKTRSKSNSMSSVDSKEGVNETTPSTLLESSSVKTSEERSDDGPCTRRSLRTNDKLENNKSDEKNKVKDLKQINKKIPNQSKDIEKIDKISNLRGQKRKSRNVSESSYSSDNSKQRRSYRNNVADLAISDSSSRSVTPEILRGKTSNRSVTPEITSRKSNLRSSDEDQKSKLTLEKACLKHGQNVDLVLPEVKVERLQHEKQNAPSVETKSKSSVQSKNEANNKAKGKTRNRVTSDLLVAQQSPDLLSLGRRSCSNKSSENAKNDK</sequence>
<dbReference type="Proteomes" id="UP000475862">
    <property type="component" value="Unassembled WGS sequence"/>
</dbReference>
<feature type="compositionally biased region" description="Polar residues" evidence="1">
    <location>
        <begin position="1"/>
        <end position="62"/>
    </location>
</feature>
<feature type="compositionally biased region" description="Low complexity" evidence="1">
    <location>
        <begin position="263"/>
        <end position="274"/>
    </location>
</feature>
<dbReference type="InterPro" id="IPR012423">
    <property type="entry name" value="Eaf7/MRGBP"/>
</dbReference>
<evidence type="ECO:0008006" key="4">
    <source>
        <dbReference type="Google" id="ProtNLM"/>
    </source>
</evidence>
<feature type="compositionally biased region" description="Basic and acidic residues" evidence="1">
    <location>
        <begin position="277"/>
        <end position="314"/>
    </location>
</feature>
<proteinExistence type="predicted"/>
<organism evidence="2 3">
    <name type="scientific">Aphis glycines</name>
    <name type="common">Soybean aphid</name>
    <dbReference type="NCBI Taxonomy" id="307491"/>
    <lineage>
        <taxon>Eukaryota</taxon>
        <taxon>Metazoa</taxon>
        <taxon>Ecdysozoa</taxon>
        <taxon>Arthropoda</taxon>
        <taxon>Hexapoda</taxon>
        <taxon>Insecta</taxon>
        <taxon>Pterygota</taxon>
        <taxon>Neoptera</taxon>
        <taxon>Paraneoptera</taxon>
        <taxon>Hemiptera</taxon>
        <taxon>Sternorrhyncha</taxon>
        <taxon>Aphidomorpha</taxon>
        <taxon>Aphidoidea</taxon>
        <taxon>Aphididae</taxon>
        <taxon>Aphidini</taxon>
        <taxon>Aphis</taxon>
        <taxon>Aphis</taxon>
    </lineage>
</organism>
<evidence type="ECO:0000313" key="2">
    <source>
        <dbReference type="EMBL" id="KAE9527011.1"/>
    </source>
</evidence>
<gene>
    <name evidence="2" type="ORF">AGLY_013659</name>
</gene>
<dbReference type="EMBL" id="VYZN01000054">
    <property type="protein sequence ID" value="KAE9527011.1"/>
    <property type="molecule type" value="Genomic_DNA"/>
</dbReference>
<dbReference type="GO" id="GO:0043189">
    <property type="term" value="C:H4/H2A histone acetyltransferase complex"/>
    <property type="evidence" value="ECO:0007669"/>
    <property type="project" value="InterPro"/>
</dbReference>
<feature type="compositionally biased region" description="Basic and acidic residues" evidence="1">
    <location>
        <begin position="178"/>
        <end position="235"/>
    </location>
</feature>
<keyword evidence="3" id="KW-1185">Reference proteome</keyword>
<dbReference type="OrthoDB" id="5595141at2759"/>
<reference evidence="2 3" key="1">
    <citation type="submission" date="2019-08" db="EMBL/GenBank/DDBJ databases">
        <title>The genome of the soybean aphid Biotype 1, its phylome, world population structure and adaptation to the North American continent.</title>
        <authorList>
            <person name="Giordano R."/>
            <person name="Donthu R.K."/>
            <person name="Hernandez A.G."/>
            <person name="Wright C.L."/>
            <person name="Zimin A.V."/>
        </authorList>
    </citation>
    <scope>NUCLEOTIDE SEQUENCE [LARGE SCALE GENOMIC DNA]</scope>
    <source>
        <tissue evidence="2">Whole aphids</tissue>
    </source>
</reference>
<evidence type="ECO:0000256" key="1">
    <source>
        <dbReference type="SAM" id="MobiDB-lite"/>
    </source>
</evidence>
<feature type="compositionally biased region" description="Basic and acidic residues" evidence="1">
    <location>
        <begin position="324"/>
        <end position="333"/>
    </location>
</feature>
<dbReference type="GO" id="GO:0005634">
    <property type="term" value="C:nucleus"/>
    <property type="evidence" value="ECO:0007669"/>
    <property type="project" value="InterPro"/>
</dbReference>
<accession>A0A6G0T6Y7</accession>
<feature type="compositionally biased region" description="Polar residues" evidence="1">
    <location>
        <begin position="445"/>
        <end position="464"/>
    </location>
</feature>